<evidence type="ECO:0000256" key="1">
    <source>
        <dbReference type="SAM" id="MobiDB-lite"/>
    </source>
</evidence>
<reference evidence="2" key="1">
    <citation type="submission" date="2014-05" db="EMBL/GenBank/DDBJ databases">
        <title>The transcriptome of the halophilic microalga Tetraselmis sp. GSL018 isolated from the Great Salt Lake, Utah.</title>
        <authorList>
            <person name="Jinkerson R.E."/>
            <person name="D'Adamo S."/>
            <person name="Posewitz M.C."/>
        </authorList>
    </citation>
    <scope>NUCLEOTIDE SEQUENCE</scope>
    <source>
        <strain evidence="2">GSL018</strain>
    </source>
</reference>
<protein>
    <submittedName>
        <fullName evidence="2">Uncharacterized protein</fullName>
    </submittedName>
</protein>
<gene>
    <name evidence="2" type="ORF">TSPGSL018_12721</name>
</gene>
<dbReference type="EMBL" id="GBEZ01005923">
    <property type="protein sequence ID" value="JAC79437.1"/>
    <property type="molecule type" value="Transcribed_RNA"/>
</dbReference>
<proteinExistence type="predicted"/>
<organism evidence="2">
    <name type="scientific">Tetraselmis sp. GSL018</name>
    <dbReference type="NCBI Taxonomy" id="582737"/>
    <lineage>
        <taxon>Eukaryota</taxon>
        <taxon>Viridiplantae</taxon>
        <taxon>Chlorophyta</taxon>
        <taxon>core chlorophytes</taxon>
        <taxon>Chlorodendrophyceae</taxon>
        <taxon>Chlorodendrales</taxon>
        <taxon>Chlorodendraceae</taxon>
        <taxon>Tetraselmis</taxon>
    </lineage>
</organism>
<name>A0A061S2N3_9CHLO</name>
<feature type="non-terminal residue" evidence="2">
    <location>
        <position position="1"/>
    </location>
</feature>
<accession>A0A061S2N3</accession>
<feature type="region of interest" description="Disordered" evidence="1">
    <location>
        <begin position="1"/>
        <end position="49"/>
    </location>
</feature>
<dbReference type="AlphaFoldDB" id="A0A061S2N3"/>
<sequence>TDAALGFEPGWETEEQPSEGQRAAWWQGPRERRPTDHPGPSSLPQSQETTVCFEWREGEGRAIRNPFQPHATLSQPSNCAGGAFSCTRAATGADHGAGATKRRRLVARSSFRGPRLSRCWTADGKRLEGWLIAGRFDRKGARGSAHDHRLEVAAQFLAVAPAGDNSLVRPAIGGHRDAALLDRIPDTEGAPG</sequence>
<evidence type="ECO:0000313" key="2">
    <source>
        <dbReference type="EMBL" id="JAC79437.1"/>
    </source>
</evidence>